<dbReference type="PANTHER" id="PTHR23257:SF873">
    <property type="entry name" value="MIXED LINEAGE KINASE DOMAIN-LIKE PROTEIN"/>
    <property type="match status" value="1"/>
</dbReference>
<dbReference type="Gene3D" id="1.10.510.10">
    <property type="entry name" value="Transferase(Phosphotransferase) domain 1"/>
    <property type="match status" value="1"/>
</dbReference>
<dbReference type="OrthoDB" id="339325at2759"/>
<keyword evidence="2" id="KW-0418">Kinase</keyword>
<feature type="domain" description="Protein kinase" evidence="1">
    <location>
        <begin position="135"/>
        <end position="382"/>
    </location>
</feature>
<evidence type="ECO:0000259" key="1">
    <source>
        <dbReference type="PROSITE" id="PS50011"/>
    </source>
</evidence>
<dbReference type="AlphaFoldDB" id="A0A8H3KSP7"/>
<evidence type="ECO:0000313" key="3">
    <source>
        <dbReference type="Proteomes" id="UP000615446"/>
    </source>
</evidence>
<accession>A0A8H3KSP7</accession>
<dbReference type="InterPro" id="IPR011009">
    <property type="entry name" value="Kinase-like_dom_sf"/>
</dbReference>
<dbReference type="Pfam" id="PF00069">
    <property type="entry name" value="Pkinase"/>
    <property type="match status" value="1"/>
</dbReference>
<evidence type="ECO:0000313" key="2">
    <source>
        <dbReference type="EMBL" id="GES75173.1"/>
    </source>
</evidence>
<dbReference type="GO" id="GO:0005524">
    <property type="term" value="F:ATP binding"/>
    <property type="evidence" value="ECO:0007669"/>
    <property type="project" value="InterPro"/>
</dbReference>
<comment type="caution">
    <text evidence="2">The sequence shown here is derived from an EMBL/GenBank/DDBJ whole genome shotgun (WGS) entry which is preliminary data.</text>
</comment>
<dbReference type="EMBL" id="BLAL01000013">
    <property type="protein sequence ID" value="GES75173.1"/>
    <property type="molecule type" value="Genomic_DNA"/>
</dbReference>
<dbReference type="PANTHER" id="PTHR23257">
    <property type="entry name" value="SERINE-THREONINE PROTEIN KINASE"/>
    <property type="match status" value="1"/>
</dbReference>
<dbReference type="SMART" id="SM00220">
    <property type="entry name" value="S_TKc"/>
    <property type="match status" value="1"/>
</dbReference>
<keyword evidence="2" id="KW-0808">Transferase</keyword>
<proteinExistence type="predicted"/>
<dbReference type="GO" id="GO:0005737">
    <property type="term" value="C:cytoplasm"/>
    <property type="evidence" value="ECO:0007669"/>
    <property type="project" value="TreeGrafter"/>
</dbReference>
<dbReference type="GO" id="GO:0007165">
    <property type="term" value="P:signal transduction"/>
    <property type="evidence" value="ECO:0007669"/>
    <property type="project" value="TreeGrafter"/>
</dbReference>
<sequence length="382" mass="44819">MSANQKSVFAVNRAYSLTNYNIHDNIHKQYEVQKQIILSDKSLTIEEKSESMFILTLSYNKVKIVYNEGTKRICENCFHKYLATLYCEYCIRKYLMKEFSNWTSGDVCVDSLIRNCQINTYTPNDIVEWIPYENLKNIEYLTKGGCSEIYTAKNVENTSQNWFEEVKSHLTISNKWAEAVVKCYGLTRDPLNGVYLLVMQYMNIDLREYLQQNHHLLTWKERIQISTDIILALMRIHNENAIHRDLHSGNILFKSKFNIGDFGFCGPADKPLKSYCSSGQPPFINHDHDYDLVMRIINDKIDDLNLFYQNNLKISNYTCSRLSPTSKVHHFTNLHEPKNSIEALRSNNQYYFNNYNEIHNNPNLHSKEQNELELPDSKNLLL</sequence>
<dbReference type="GO" id="GO:0004672">
    <property type="term" value="F:protein kinase activity"/>
    <property type="evidence" value="ECO:0007669"/>
    <property type="project" value="InterPro"/>
</dbReference>
<dbReference type="InterPro" id="IPR050167">
    <property type="entry name" value="Ser_Thr_protein_kinase"/>
</dbReference>
<name>A0A8H3KSP7_9GLOM</name>
<protein>
    <submittedName>
        <fullName evidence="2">Kinase-like domain-containing protein</fullName>
    </submittedName>
</protein>
<dbReference type="Proteomes" id="UP000615446">
    <property type="component" value="Unassembled WGS sequence"/>
</dbReference>
<dbReference type="InterPro" id="IPR000719">
    <property type="entry name" value="Prot_kinase_dom"/>
</dbReference>
<organism evidence="2 3">
    <name type="scientific">Rhizophagus clarus</name>
    <dbReference type="NCBI Taxonomy" id="94130"/>
    <lineage>
        <taxon>Eukaryota</taxon>
        <taxon>Fungi</taxon>
        <taxon>Fungi incertae sedis</taxon>
        <taxon>Mucoromycota</taxon>
        <taxon>Glomeromycotina</taxon>
        <taxon>Glomeromycetes</taxon>
        <taxon>Glomerales</taxon>
        <taxon>Glomeraceae</taxon>
        <taxon>Rhizophagus</taxon>
    </lineage>
</organism>
<dbReference type="SUPFAM" id="SSF56112">
    <property type="entry name" value="Protein kinase-like (PK-like)"/>
    <property type="match status" value="1"/>
</dbReference>
<dbReference type="PROSITE" id="PS50011">
    <property type="entry name" value="PROTEIN_KINASE_DOM"/>
    <property type="match status" value="1"/>
</dbReference>
<gene>
    <name evidence="2" type="ORF">RCL2_000262800</name>
</gene>
<reference evidence="2" key="1">
    <citation type="submission" date="2019-10" db="EMBL/GenBank/DDBJ databases">
        <title>Conservation and host-specific expression of non-tandemly repeated heterogenous ribosome RNA gene in arbuscular mycorrhizal fungi.</title>
        <authorList>
            <person name="Maeda T."/>
            <person name="Kobayashi Y."/>
            <person name="Nakagawa T."/>
            <person name="Ezawa T."/>
            <person name="Yamaguchi K."/>
            <person name="Bino T."/>
            <person name="Nishimoto Y."/>
            <person name="Shigenobu S."/>
            <person name="Kawaguchi M."/>
        </authorList>
    </citation>
    <scope>NUCLEOTIDE SEQUENCE</scope>
    <source>
        <strain evidence="2">HR1</strain>
    </source>
</reference>